<proteinExistence type="predicted"/>
<feature type="transmembrane region" description="Helical" evidence="5">
    <location>
        <begin position="7"/>
        <end position="24"/>
    </location>
</feature>
<dbReference type="EMBL" id="MHLY01000001">
    <property type="protein sequence ID" value="OGZ19063.1"/>
    <property type="molecule type" value="Genomic_DNA"/>
</dbReference>
<sequence length="198" mass="21839">MKKIDVILALISGLGLGFLLPWLLKGFGIDTRVLSWLLPLLFPILAVISIWLCYLVGKKYLFVFQLGKFLLIGIFFALIDLGVLDILIKIFGITAGTTYSIFVATSFIIVTSVKYVGDKFWAFEKTEKEGMGGEFGRFFIITLISGGIQTLIASLMVNTLGPQFGASSLIWANVGKIAGIFVASAWNFIGYKFIVFKK</sequence>
<evidence type="ECO:0000256" key="5">
    <source>
        <dbReference type="SAM" id="Phobius"/>
    </source>
</evidence>
<gene>
    <name evidence="7" type="ORF">A2175_01940</name>
</gene>
<keyword evidence="3 5" id="KW-1133">Transmembrane helix</keyword>
<comment type="subcellular location">
    <subcellularLocation>
        <location evidence="1">Membrane</location>
        <topology evidence="1">Multi-pass membrane protein</topology>
    </subcellularLocation>
</comment>
<accession>A0A1G2DZV5</accession>
<dbReference type="STRING" id="1801663.A2175_01940"/>
<feature type="domain" description="GtrA/DPMS transmembrane" evidence="6">
    <location>
        <begin position="68"/>
        <end position="196"/>
    </location>
</feature>
<dbReference type="AlphaFoldDB" id="A0A1G2DZV5"/>
<evidence type="ECO:0000256" key="3">
    <source>
        <dbReference type="ARBA" id="ARBA00022989"/>
    </source>
</evidence>
<evidence type="ECO:0000256" key="2">
    <source>
        <dbReference type="ARBA" id="ARBA00022692"/>
    </source>
</evidence>
<keyword evidence="2 5" id="KW-0812">Transmembrane</keyword>
<feature type="transmembrane region" description="Helical" evidence="5">
    <location>
        <begin position="169"/>
        <end position="189"/>
    </location>
</feature>
<protein>
    <recommendedName>
        <fullName evidence="6">GtrA/DPMS transmembrane domain-containing protein</fullName>
    </recommendedName>
</protein>
<dbReference type="GO" id="GO:0000271">
    <property type="term" value="P:polysaccharide biosynthetic process"/>
    <property type="evidence" value="ECO:0007669"/>
    <property type="project" value="InterPro"/>
</dbReference>
<evidence type="ECO:0000256" key="4">
    <source>
        <dbReference type="ARBA" id="ARBA00023136"/>
    </source>
</evidence>
<dbReference type="Pfam" id="PF04138">
    <property type="entry name" value="GtrA_DPMS_TM"/>
    <property type="match status" value="1"/>
</dbReference>
<organism evidence="7 8">
    <name type="scientific">Candidatus Nealsonbacteria bacterium RBG_13_42_11</name>
    <dbReference type="NCBI Taxonomy" id="1801663"/>
    <lineage>
        <taxon>Bacteria</taxon>
        <taxon>Candidatus Nealsoniibacteriota</taxon>
    </lineage>
</organism>
<feature type="transmembrane region" description="Helical" evidence="5">
    <location>
        <begin position="99"/>
        <end position="117"/>
    </location>
</feature>
<dbReference type="Proteomes" id="UP000176755">
    <property type="component" value="Unassembled WGS sequence"/>
</dbReference>
<evidence type="ECO:0000313" key="7">
    <source>
        <dbReference type="EMBL" id="OGZ19063.1"/>
    </source>
</evidence>
<comment type="caution">
    <text evidence="7">The sequence shown here is derived from an EMBL/GenBank/DDBJ whole genome shotgun (WGS) entry which is preliminary data.</text>
</comment>
<evidence type="ECO:0000259" key="6">
    <source>
        <dbReference type="Pfam" id="PF04138"/>
    </source>
</evidence>
<name>A0A1G2DZV5_9BACT</name>
<evidence type="ECO:0000313" key="8">
    <source>
        <dbReference type="Proteomes" id="UP000176755"/>
    </source>
</evidence>
<evidence type="ECO:0000256" key="1">
    <source>
        <dbReference type="ARBA" id="ARBA00004141"/>
    </source>
</evidence>
<keyword evidence="4 5" id="KW-0472">Membrane</keyword>
<feature type="transmembrane region" description="Helical" evidence="5">
    <location>
        <begin position="36"/>
        <end position="57"/>
    </location>
</feature>
<reference evidence="7 8" key="1">
    <citation type="journal article" date="2016" name="Nat. Commun.">
        <title>Thousands of microbial genomes shed light on interconnected biogeochemical processes in an aquifer system.</title>
        <authorList>
            <person name="Anantharaman K."/>
            <person name="Brown C.T."/>
            <person name="Hug L.A."/>
            <person name="Sharon I."/>
            <person name="Castelle C.J."/>
            <person name="Probst A.J."/>
            <person name="Thomas B.C."/>
            <person name="Singh A."/>
            <person name="Wilkins M.J."/>
            <person name="Karaoz U."/>
            <person name="Brodie E.L."/>
            <person name="Williams K.H."/>
            <person name="Hubbard S.S."/>
            <person name="Banfield J.F."/>
        </authorList>
    </citation>
    <scope>NUCLEOTIDE SEQUENCE [LARGE SCALE GENOMIC DNA]</scope>
</reference>
<dbReference type="InterPro" id="IPR007267">
    <property type="entry name" value="GtrA_DPMS_TM"/>
</dbReference>
<feature type="transmembrane region" description="Helical" evidence="5">
    <location>
        <begin position="138"/>
        <end position="157"/>
    </location>
</feature>
<feature type="transmembrane region" description="Helical" evidence="5">
    <location>
        <begin position="69"/>
        <end position="93"/>
    </location>
</feature>
<dbReference type="GO" id="GO:0016020">
    <property type="term" value="C:membrane"/>
    <property type="evidence" value="ECO:0007669"/>
    <property type="project" value="UniProtKB-SubCell"/>
</dbReference>